<feature type="domain" description="Type I restriction modification DNA specificity" evidence="5">
    <location>
        <begin position="197"/>
        <end position="373"/>
    </location>
</feature>
<proteinExistence type="inferred from homology"/>
<dbReference type="Pfam" id="PF01420">
    <property type="entry name" value="Methylase_S"/>
    <property type="match status" value="2"/>
</dbReference>
<evidence type="ECO:0000313" key="7">
    <source>
        <dbReference type="Proteomes" id="UP001407405"/>
    </source>
</evidence>
<evidence type="ECO:0000256" key="1">
    <source>
        <dbReference type="ARBA" id="ARBA00010923"/>
    </source>
</evidence>
<organism evidence="6 7">
    <name type="scientific">Anoxynatronum sibiricum</name>
    <dbReference type="NCBI Taxonomy" id="210623"/>
    <lineage>
        <taxon>Bacteria</taxon>
        <taxon>Bacillati</taxon>
        <taxon>Bacillota</taxon>
        <taxon>Clostridia</taxon>
        <taxon>Eubacteriales</taxon>
        <taxon>Clostridiaceae</taxon>
        <taxon>Anoxynatronum</taxon>
    </lineage>
</organism>
<dbReference type="InterPro" id="IPR052021">
    <property type="entry name" value="Type-I_RS_S_subunit"/>
</dbReference>
<dbReference type="GO" id="GO:0004519">
    <property type="term" value="F:endonuclease activity"/>
    <property type="evidence" value="ECO:0007669"/>
    <property type="project" value="UniProtKB-KW"/>
</dbReference>
<gene>
    <name evidence="6" type="ORF">AAIG11_08025</name>
</gene>
<name>A0ABU9VTE2_9CLOT</name>
<keyword evidence="2" id="KW-0680">Restriction system</keyword>
<keyword evidence="7" id="KW-1185">Reference proteome</keyword>
<dbReference type="GO" id="GO:0016787">
    <property type="term" value="F:hydrolase activity"/>
    <property type="evidence" value="ECO:0007669"/>
    <property type="project" value="UniProtKB-KW"/>
</dbReference>
<evidence type="ECO:0000259" key="5">
    <source>
        <dbReference type="Pfam" id="PF01420"/>
    </source>
</evidence>
<dbReference type="InterPro" id="IPR000055">
    <property type="entry name" value="Restrct_endonuc_typeI_TRD"/>
</dbReference>
<feature type="coiled-coil region" evidence="4">
    <location>
        <begin position="355"/>
        <end position="382"/>
    </location>
</feature>
<evidence type="ECO:0000256" key="2">
    <source>
        <dbReference type="ARBA" id="ARBA00022747"/>
    </source>
</evidence>
<dbReference type="EC" id="3.1.21.-" evidence="6"/>
<keyword evidence="6" id="KW-0540">Nuclease</keyword>
<protein>
    <submittedName>
        <fullName evidence="6">Restriction endonuclease subunit S</fullName>
        <ecNumber evidence="6">3.1.21.-</ecNumber>
    </submittedName>
</protein>
<dbReference type="Proteomes" id="UP001407405">
    <property type="component" value="Unassembled WGS sequence"/>
</dbReference>
<reference evidence="6 7" key="1">
    <citation type="submission" date="2024-04" db="EMBL/GenBank/DDBJ databases">
        <title>Genome sequencing and metabolic network reconstruction of aminoacids and betaine degradation by Anoxynatronum sibiricum.</title>
        <authorList>
            <person name="Detkova E.N."/>
            <person name="Boltjanskaja Y.V."/>
            <person name="Mardanov A.V."/>
            <person name="Kevbrin V."/>
        </authorList>
    </citation>
    <scope>NUCLEOTIDE SEQUENCE [LARGE SCALE GENOMIC DNA]</scope>
    <source>
        <strain evidence="6 7">Z-7981</strain>
    </source>
</reference>
<evidence type="ECO:0000313" key="6">
    <source>
        <dbReference type="EMBL" id="MEN1760416.1"/>
    </source>
</evidence>
<dbReference type="CDD" id="cd17273">
    <property type="entry name" value="RMtype1_S_EcoJA69PI-TRD1-CR1_like"/>
    <property type="match status" value="1"/>
</dbReference>
<feature type="domain" description="Type I restriction modification DNA specificity" evidence="5">
    <location>
        <begin position="1"/>
        <end position="173"/>
    </location>
</feature>
<dbReference type="RefSeq" id="WP_343185736.1">
    <property type="nucleotide sequence ID" value="NZ_JBCITM010000006.1"/>
</dbReference>
<dbReference type="EMBL" id="JBCITM010000006">
    <property type="protein sequence ID" value="MEN1760416.1"/>
    <property type="molecule type" value="Genomic_DNA"/>
</dbReference>
<dbReference type="PANTHER" id="PTHR30408">
    <property type="entry name" value="TYPE-1 RESTRICTION ENZYME ECOKI SPECIFICITY PROTEIN"/>
    <property type="match status" value="1"/>
</dbReference>
<dbReference type="InterPro" id="IPR044946">
    <property type="entry name" value="Restrct_endonuc_typeI_TRD_sf"/>
</dbReference>
<keyword evidence="6" id="KW-0378">Hydrolase</keyword>
<evidence type="ECO:0000256" key="3">
    <source>
        <dbReference type="ARBA" id="ARBA00023125"/>
    </source>
</evidence>
<evidence type="ECO:0000256" key="4">
    <source>
        <dbReference type="SAM" id="Coils"/>
    </source>
</evidence>
<dbReference type="Gene3D" id="3.90.220.20">
    <property type="entry name" value="DNA methylase specificity domains"/>
    <property type="match status" value="2"/>
</dbReference>
<keyword evidence="4" id="KW-0175">Coiled coil</keyword>
<comment type="similarity">
    <text evidence="1">Belongs to the type-I restriction system S methylase family.</text>
</comment>
<dbReference type="SUPFAM" id="SSF116734">
    <property type="entry name" value="DNA methylase specificity domain"/>
    <property type="match status" value="2"/>
</dbReference>
<keyword evidence="6" id="KW-0255">Endonuclease</keyword>
<dbReference type="PANTHER" id="PTHR30408:SF12">
    <property type="entry name" value="TYPE I RESTRICTION ENZYME MJAVIII SPECIFICITY SUBUNIT"/>
    <property type="match status" value="1"/>
</dbReference>
<accession>A0ABU9VTE2</accession>
<keyword evidence="3" id="KW-0238">DNA-binding</keyword>
<sequence length="390" mass="44743">MEIVKLKDVAEIVSGSTPKTNKKEYWEGRIYWITPADLEKKSNGYIYSTSRKITDEGFESSNLKMLPVGTVLLTTRAPIGKVALAGVELCTNQGFKNIICNSAVLDSEYLYYYLASQYDQLNALGRGATFKEISKKIVEDIVIPLPPIKIQQKIVQVLDKAQSLIDKRKEQIELMDELIQSTFYEMFGDPAINKHSWTNSSIGESCYFVKDGPHKSLEYVESGIPFVSVKDIIKGKWDFSEVRYISNEVYEENKSRCKPDYGDILYTKGGTTGYAKLVDIDIKFLNWVHIAVLKFDKDKINGKYFEQMLNSKYCYEQAQKYTRGIANRDLVLSQMKRIRIVVPPLKLQNQFAEIVQKIEVQKQLMEQSLTEMENNYNSLMQRAFSGKSFN</sequence>
<comment type="caution">
    <text evidence="6">The sequence shown here is derived from an EMBL/GenBank/DDBJ whole genome shotgun (WGS) entry which is preliminary data.</text>
</comment>